<evidence type="ECO:0000313" key="2">
    <source>
        <dbReference type="Proteomes" id="UP000253383"/>
    </source>
</evidence>
<organism evidence="1 2">
    <name type="scientific">Larkinella punicea</name>
    <dbReference type="NCBI Taxonomy" id="2315727"/>
    <lineage>
        <taxon>Bacteria</taxon>
        <taxon>Pseudomonadati</taxon>
        <taxon>Bacteroidota</taxon>
        <taxon>Cytophagia</taxon>
        <taxon>Cytophagales</taxon>
        <taxon>Spirosomataceae</taxon>
        <taxon>Larkinella</taxon>
    </lineage>
</organism>
<dbReference type="Proteomes" id="UP000253383">
    <property type="component" value="Unassembled WGS sequence"/>
</dbReference>
<accession>A0A368JFX5</accession>
<gene>
    <name evidence="1" type="ORF">DUE52_26150</name>
</gene>
<dbReference type="EMBL" id="QOWE01000026">
    <property type="protein sequence ID" value="RCR66557.1"/>
    <property type="molecule type" value="Genomic_DNA"/>
</dbReference>
<evidence type="ECO:0000313" key="1">
    <source>
        <dbReference type="EMBL" id="RCR66557.1"/>
    </source>
</evidence>
<sequence>MTTINISLDDSRLTKLQEKAQAMNLPSVSELAKQIIEQVIDSDDSFRKETALSPERSALLDDIINENRELLQRLAQ</sequence>
<comment type="caution">
    <text evidence="1">The sequence shown here is derived from an EMBL/GenBank/DDBJ whole genome shotgun (WGS) entry which is preliminary data.</text>
</comment>
<proteinExistence type="predicted"/>
<name>A0A368JFX5_9BACT</name>
<dbReference type="AlphaFoldDB" id="A0A368JFX5"/>
<dbReference type="OrthoDB" id="964324at2"/>
<keyword evidence="2" id="KW-1185">Reference proteome</keyword>
<protein>
    <submittedName>
        <fullName evidence="1">Ribbon-helix-helix protein, CopG family</fullName>
    </submittedName>
</protein>
<dbReference type="RefSeq" id="WP_114409036.1">
    <property type="nucleotide sequence ID" value="NZ_QOWE01000026.1"/>
</dbReference>
<reference evidence="1 2" key="1">
    <citation type="submission" date="2018-07" db="EMBL/GenBank/DDBJ databases">
        <title>Genome analysis of Larkinella rosea.</title>
        <authorList>
            <person name="Zhou Z."/>
            <person name="Wang G."/>
        </authorList>
    </citation>
    <scope>NUCLEOTIDE SEQUENCE [LARGE SCALE GENOMIC DNA]</scope>
    <source>
        <strain evidence="2">zzj9</strain>
    </source>
</reference>